<gene>
    <name evidence="2" type="primary">cpg-3</name>
    <name evidence="2" type="ORF">Tcan_05497</name>
    <name evidence="3" type="ORF">TCNE_LOCUS12257</name>
</gene>
<evidence type="ECO:0000313" key="4">
    <source>
        <dbReference type="Proteomes" id="UP000031036"/>
    </source>
</evidence>
<dbReference type="InterPro" id="IPR039260">
    <property type="entry name" value="Cpg-3"/>
</dbReference>
<sequence length="191" mass="21046">MSWELLVCVLAATQVFTLLTDKTFCENYGATLNVSKRVNGEDLNSELEEGIRDVIVVVLQQPRRKITMTKQLFEARQWQFERASNEACNPFRSCFDDKDCGGHACVGLALNKCNCGACISLLPCKDDSTCGGLRGAYNLSSKSCDCSQGFKENVVDRYAVALTTICNLKDCKPNNDDCFGLPCNMGFCSCL</sequence>
<dbReference type="AlphaFoldDB" id="A0A0B2VIK7"/>
<dbReference type="Proteomes" id="UP000031036">
    <property type="component" value="Unassembled WGS sequence"/>
</dbReference>
<name>A0A0B2VIK7_TOXCA</name>
<keyword evidence="1" id="KW-0732">Signal</keyword>
<reference evidence="3" key="2">
    <citation type="submission" date="2018-11" db="EMBL/GenBank/DDBJ databases">
        <authorList>
            <consortium name="Pathogen Informatics"/>
        </authorList>
    </citation>
    <scope>NUCLEOTIDE SEQUENCE [LARGE SCALE GENOMIC DNA]</scope>
</reference>
<keyword evidence="4" id="KW-1185">Reference proteome</keyword>
<evidence type="ECO:0000313" key="3">
    <source>
        <dbReference type="EMBL" id="VDM43578.1"/>
    </source>
</evidence>
<evidence type="ECO:0000256" key="1">
    <source>
        <dbReference type="SAM" id="SignalP"/>
    </source>
</evidence>
<dbReference type="OrthoDB" id="5816387at2759"/>
<dbReference type="PANTHER" id="PTHR37973:SF3">
    <property type="entry name" value="CHONDROITIN PROTEOGLYCAN 3-RELATED"/>
    <property type="match status" value="1"/>
</dbReference>
<dbReference type="PANTHER" id="PTHR37973">
    <property type="entry name" value="CHONDROITIN PROTEOGLYCAN 3"/>
    <property type="match status" value="1"/>
</dbReference>
<evidence type="ECO:0000313" key="2">
    <source>
        <dbReference type="EMBL" id="KHN80890.1"/>
    </source>
</evidence>
<protein>
    <submittedName>
        <fullName evidence="2">Chondroitin proteoglycan 3</fullName>
    </submittedName>
</protein>
<organism evidence="2 4">
    <name type="scientific">Toxocara canis</name>
    <name type="common">Canine roundworm</name>
    <dbReference type="NCBI Taxonomy" id="6265"/>
    <lineage>
        <taxon>Eukaryota</taxon>
        <taxon>Metazoa</taxon>
        <taxon>Ecdysozoa</taxon>
        <taxon>Nematoda</taxon>
        <taxon>Chromadorea</taxon>
        <taxon>Rhabditida</taxon>
        <taxon>Spirurina</taxon>
        <taxon>Ascaridomorpha</taxon>
        <taxon>Ascaridoidea</taxon>
        <taxon>Toxocaridae</taxon>
        <taxon>Toxocara</taxon>
    </lineage>
</organism>
<dbReference type="EMBL" id="UYWY01021182">
    <property type="protein sequence ID" value="VDM43578.1"/>
    <property type="molecule type" value="Genomic_DNA"/>
</dbReference>
<feature type="signal peptide" evidence="1">
    <location>
        <begin position="1"/>
        <end position="17"/>
    </location>
</feature>
<dbReference type="STRING" id="6265.A0A0B2VIK7"/>
<dbReference type="EMBL" id="JPKZ01001646">
    <property type="protein sequence ID" value="KHN80890.1"/>
    <property type="molecule type" value="Genomic_DNA"/>
</dbReference>
<accession>A0A0B2VIK7</accession>
<proteinExistence type="predicted"/>
<feature type="chain" id="PRO_5008827486" evidence="1">
    <location>
        <begin position="18"/>
        <end position="191"/>
    </location>
</feature>
<reference evidence="2 4" key="1">
    <citation type="submission" date="2014-11" db="EMBL/GenBank/DDBJ databases">
        <title>Genetic blueprint of the zoonotic pathogen Toxocara canis.</title>
        <authorList>
            <person name="Zhu X.-Q."/>
            <person name="Korhonen P.K."/>
            <person name="Cai H."/>
            <person name="Young N.D."/>
            <person name="Nejsum P."/>
            <person name="von Samson-Himmelstjerna G."/>
            <person name="Boag P.R."/>
            <person name="Tan P."/>
            <person name="Li Q."/>
            <person name="Min J."/>
            <person name="Yang Y."/>
            <person name="Wang X."/>
            <person name="Fang X."/>
            <person name="Hall R.S."/>
            <person name="Hofmann A."/>
            <person name="Sternberg P.W."/>
            <person name="Jex A.R."/>
            <person name="Gasser R.B."/>
        </authorList>
    </citation>
    <scope>NUCLEOTIDE SEQUENCE [LARGE SCALE GENOMIC DNA]</scope>
    <source>
        <strain evidence="2">PN_DK_2014</strain>
    </source>
</reference>